<comment type="caution">
    <text evidence="2">The sequence shown here is derived from an EMBL/GenBank/DDBJ whole genome shotgun (WGS) entry which is preliminary data.</text>
</comment>
<organism evidence="2">
    <name type="scientific">bioreactor metagenome</name>
    <dbReference type="NCBI Taxonomy" id="1076179"/>
    <lineage>
        <taxon>unclassified sequences</taxon>
        <taxon>metagenomes</taxon>
        <taxon>ecological metagenomes</taxon>
    </lineage>
</organism>
<sequence>MPKVIALHSDSGALAKYLTEQGYKVVDYTAAERPGIKVDAILCTGYHPDMIATHTSFTERVDISLGNIRHDFYDEAATPVSINITGMGPDQVRDSLDRRLQRHRSSRS</sequence>
<dbReference type="AlphaFoldDB" id="A0A645D530"/>
<name>A0A645D530_9ZZZZ</name>
<proteinExistence type="predicted"/>
<gene>
    <name evidence="2" type="ORF">SDC9_131496</name>
</gene>
<dbReference type="Pfam" id="PF03698">
    <property type="entry name" value="UPF0180"/>
    <property type="match status" value="1"/>
</dbReference>
<feature type="region of interest" description="Disordered" evidence="1">
    <location>
        <begin position="87"/>
        <end position="108"/>
    </location>
</feature>
<evidence type="ECO:0000313" key="2">
    <source>
        <dbReference type="EMBL" id="MPM84424.1"/>
    </source>
</evidence>
<accession>A0A645D530</accession>
<dbReference type="InterPro" id="IPR005370">
    <property type="entry name" value="UPF0180"/>
</dbReference>
<evidence type="ECO:0000256" key="1">
    <source>
        <dbReference type="SAM" id="MobiDB-lite"/>
    </source>
</evidence>
<dbReference type="EMBL" id="VSSQ01032974">
    <property type="protein sequence ID" value="MPM84424.1"/>
    <property type="molecule type" value="Genomic_DNA"/>
</dbReference>
<reference evidence="2" key="1">
    <citation type="submission" date="2019-08" db="EMBL/GenBank/DDBJ databases">
        <authorList>
            <person name="Kucharzyk K."/>
            <person name="Murdoch R.W."/>
            <person name="Higgins S."/>
            <person name="Loffler F."/>
        </authorList>
    </citation>
    <scope>NUCLEOTIDE SEQUENCE</scope>
</reference>
<protein>
    <submittedName>
        <fullName evidence="2">Uncharacterized protein</fullName>
    </submittedName>
</protein>